<gene>
    <name evidence="1" type="ORF">Goari_009608</name>
</gene>
<dbReference type="AlphaFoldDB" id="A0A7J8XXF8"/>
<protein>
    <submittedName>
        <fullName evidence="1">Uncharacterized protein</fullName>
    </submittedName>
</protein>
<dbReference type="EMBL" id="JABFAA010000009">
    <property type="protein sequence ID" value="MBA0692017.1"/>
    <property type="molecule type" value="Genomic_DNA"/>
</dbReference>
<proteinExistence type="predicted"/>
<comment type="caution">
    <text evidence="1">The sequence shown here is derived from an EMBL/GenBank/DDBJ whole genome shotgun (WGS) entry which is preliminary data.</text>
</comment>
<accession>A0A7J8XXF8</accession>
<keyword evidence="2" id="KW-1185">Reference proteome</keyword>
<evidence type="ECO:0000313" key="2">
    <source>
        <dbReference type="Proteomes" id="UP000593577"/>
    </source>
</evidence>
<organism evidence="1 2">
    <name type="scientific">Gossypium aridum</name>
    <name type="common">American cotton</name>
    <name type="synonym">Erioxylum aridum</name>
    <dbReference type="NCBI Taxonomy" id="34290"/>
    <lineage>
        <taxon>Eukaryota</taxon>
        <taxon>Viridiplantae</taxon>
        <taxon>Streptophyta</taxon>
        <taxon>Embryophyta</taxon>
        <taxon>Tracheophyta</taxon>
        <taxon>Spermatophyta</taxon>
        <taxon>Magnoliopsida</taxon>
        <taxon>eudicotyledons</taxon>
        <taxon>Gunneridae</taxon>
        <taxon>Pentapetalae</taxon>
        <taxon>rosids</taxon>
        <taxon>malvids</taxon>
        <taxon>Malvales</taxon>
        <taxon>Malvaceae</taxon>
        <taxon>Malvoideae</taxon>
        <taxon>Gossypium</taxon>
    </lineage>
</organism>
<dbReference type="Proteomes" id="UP000593577">
    <property type="component" value="Unassembled WGS sequence"/>
</dbReference>
<name>A0A7J8XXF8_GOSAI</name>
<evidence type="ECO:0000313" key="1">
    <source>
        <dbReference type="EMBL" id="MBA0692017.1"/>
    </source>
</evidence>
<reference evidence="1 2" key="1">
    <citation type="journal article" date="2019" name="Genome Biol. Evol.">
        <title>Insights into the evolution of the New World diploid cottons (Gossypium, subgenus Houzingenia) based on genome sequencing.</title>
        <authorList>
            <person name="Grover C.E."/>
            <person name="Arick M.A. 2nd"/>
            <person name="Thrash A."/>
            <person name="Conover J.L."/>
            <person name="Sanders W.S."/>
            <person name="Peterson D.G."/>
            <person name="Frelichowski J.E."/>
            <person name="Scheffler J.A."/>
            <person name="Scheffler B.E."/>
            <person name="Wendel J.F."/>
        </authorList>
    </citation>
    <scope>NUCLEOTIDE SEQUENCE [LARGE SCALE GENOMIC DNA]</scope>
    <source>
        <strain evidence="1">185</strain>
        <tissue evidence="1">Leaf</tissue>
    </source>
</reference>
<sequence length="125" mass="13651">MGSRSHKELTGDGAKMISYHKNHSRVRLEGNILLKALLEVQQLSDMDFFTTLLHCQPKSLGIHKNINKQNNLLETIAVAVLAIATTTAVNSMKKTSQSKQIATSVNTLIDPGASYSVAAGMKWTK</sequence>